<dbReference type="Proteomes" id="UP000806285">
    <property type="component" value="Unassembled WGS sequence"/>
</dbReference>
<dbReference type="Pfam" id="PF04773">
    <property type="entry name" value="FecR"/>
    <property type="match status" value="1"/>
</dbReference>
<feature type="region of interest" description="Disordered" evidence="1">
    <location>
        <begin position="424"/>
        <end position="553"/>
    </location>
</feature>
<protein>
    <submittedName>
        <fullName evidence="4">FecR domain-containing protein</fullName>
    </submittedName>
</protein>
<dbReference type="PANTHER" id="PTHR38731:SF3">
    <property type="entry name" value="BLL6125 PROTEIN"/>
    <property type="match status" value="1"/>
</dbReference>
<dbReference type="InterPro" id="IPR046535">
    <property type="entry name" value="DUF6600"/>
</dbReference>
<keyword evidence="5" id="KW-1185">Reference proteome</keyword>
<accession>A0ABR9S2V4</accession>
<evidence type="ECO:0000259" key="3">
    <source>
        <dbReference type="Pfam" id="PF04773"/>
    </source>
</evidence>
<evidence type="ECO:0000313" key="4">
    <source>
        <dbReference type="EMBL" id="MBE7367444.1"/>
    </source>
</evidence>
<organism evidence="4 5">
    <name type="scientific">Ramlibacter pallidus</name>
    <dbReference type="NCBI Taxonomy" id="2780087"/>
    <lineage>
        <taxon>Bacteria</taxon>
        <taxon>Pseudomonadati</taxon>
        <taxon>Pseudomonadota</taxon>
        <taxon>Betaproteobacteria</taxon>
        <taxon>Burkholderiales</taxon>
        <taxon>Comamonadaceae</taxon>
        <taxon>Ramlibacter</taxon>
    </lineage>
</organism>
<comment type="caution">
    <text evidence="4">The sequence shown here is derived from an EMBL/GenBank/DDBJ whole genome shotgun (WGS) entry which is preliminary data.</text>
</comment>
<dbReference type="Gene3D" id="2.60.120.1440">
    <property type="match status" value="1"/>
</dbReference>
<feature type="compositionally biased region" description="Basic and acidic residues" evidence="1">
    <location>
        <begin position="440"/>
        <end position="472"/>
    </location>
</feature>
<dbReference type="InterPro" id="IPR006860">
    <property type="entry name" value="FecR"/>
</dbReference>
<keyword evidence="2" id="KW-0732">Signal</keyword>
<proteinExistence type="predicted"/>
<name>A0ABR9S2V4_9BURK</name>
<feature type="signal peptide" evidence="2">
    <location>
        <begin position="1"/>
        <end position="30"/>
    </location>
</feature>
<feature type="domain" description="FecR protein" evidence="3">
    <location>
        <begin position="73"/>
        <end position="169"/>
    </location>
</feature>
<dbReference type="EMBL" id="JADDIV010000002">
    <property type="protein sequence ID" value="MBE7367444.1"/>
    <property type="molecule type" value="Genomic_DNA"/>
</dbReference>
<sequence length="553" mass="62779">MHSTAYRRFVRSLPWAAALLLFWVAASAFAQQDADPPARVAHLGAREGSVVFAPQGEEDWIELPQNRPLTTGDRLWTDRGARAELQLGSATVHIGNQSHLGFSALDERVAQFLLQQGSLSARVRELTQGENFEVGTPNLALRALHPGEYRLDVAADGRDTRVTVLSGTAQVFGEGGQSVQLSAGQQAAFTGRALQHVNVPRQAQDAFGAWAAARNRAEDQAIATRYVPRGVVGATALDGHGTWSQDPGLGPVWFPQVTVQDWAPYRHGRWEWIQPWGWTWIDDAPWGFAPFHYGRWTMIADRWAWVPGRMTSRPVYAPALVVFAGGGAQFSIGTGPAVAWYPLAPGEAWWPAYRTSPRYVNFANFNINLDAYPRHYGNHVWRQRPHAITAVREEDFRRGRPVHRHWQPVAPQGIHRAEFGVAPARPEGRRELPPAVQEQYRAHREQERLQRDAERDARWQIREAEQVRRQQDPRFQYEQSVRPQQDAPIRQPRDRDGWHQRDDRVRPLQSAPQPRYQPQAPLQREDGRRGSGRGEGRWERDDGDGRGRGWQQR</sequence>
<reference evidence="4 5" key="1">
    <citation type="submission" date="2020-10" db="EMBL/GenBank/DDBJ databases">
        <title>Ramlibacter sp. HM2 16S ribosomal RNA gene Genome sequencing and assembly.</title>
        <authorList>
            <person name="Kang M."/>
        </authorList>
    </citation>
    <scope>NUCLEOTIDE SEQUENCE [LARGE SCALE GENOMIC DNA]</scope>
    <source>
        <strain evidence="4 5">HM2</strain>
    </source>
</reference>
<evidence type="ECO:0000256" key="1">
    <source>
        <dbReference type="SAM" id="MobiDB-lite"/>
    </source>
</evidence>
<feature type="chain" id="PRO_5045441416" evidence="2">
    <location>
        <begin position="31"/>
        <end position="553"/>
    </location>
</feature>
<dbReference type="Pfam" id="PF20245">
    <property type="entry name" value="DUF6600"/>
    <property type="match status" value="1"/>
</dbReference>
<feature type="compositionally biased region" description="Basic and acidic residues" evidence="1">
    <location>
        <begin position="523"/>
        <end position="547"/>
    </location>
</feature>
<dbReference type="PANTHER" id="PTHR38731">
    <property type="entry name" value="LIPL45-RELATED LIPOPROTEIN-RELATED"/>
    <property type="match status" value="1"/>
</dbReference>
<evidence type="ECO:0000313" key="5">
    <source>
        <dbReference type="Proteomes" id="UP000806285"/>
    </source>
</evidence>
<dbReference type="RefSeq" id="WP_193676051.1">
    <property type="nucleotide sequence ID" value="NZ_JADDIV010000002.1"/>
</dbReference>
<evidence type="ECO:0000256" key="2">
    <source>
        <dbReference type="SAM" id="SignalP"/>
    </source>
</evidence>
<gene>
    <name evidence="4" type="ORF">IM787_07700</name>
</gene>
<feature type="compositionally biased region" description="Basic and acidic residues" evidence="1">
    <location>
        <begin position="491"/>
        <end position="506"/>
    </location>
</feature>